<organism evidence="2 3">
    <name type="scientific">Prorocentrum cordatum</name>
    <dbReference type="NCBI Taxonomy" id="2364126"/>
    <lineage>
        <taxon>Eukaryota</taxon>
        <taxon>Sar</taxon>
        <taxon>Alveolata</taxon>
        <taxon>Dinophyceae</taxon>
        <taxon>Prorocentrales</taxon>
        <taxon>Prorocentraceae</taxon>
        <taxon>Prorocentrum</taxon>
    </lineage>
</organism>
<reference evidence="2" key="1">
    <citation type="submission" date="2023-10" db="EMBL/GenBank/DDBJ databases">
        <authorList>
            <person name="Chen Y."/>
            <person name="Shah S."/>
            <person name="Dougan E. K."/>
            <person name="Thang M."/>
            <person name="Chan C."/>
        </authorList>
    </citation>
    <scope>NUCLEOTIDE SEQUENCE [LARGE SCALE GENOMIC DNA]</scope>
</reference>
<comment type="caution">
    <text evidence="2">The sequence shown here is derived from an EMBL/GenBank/DDBJ whole genome shotgun (WGS) entry which is preliminary data.</text>
</comment>
<feature type="region of interest" description="Disordered" evidence="1">
    <location>
        <begin position="244"/>
        <end position="394"/>
    </location>
</feature>
<protein>
    <submittedName>
        <fullName evidence="2">Uncharacterized protein</fullName>
    </submittedName>
</protein>
<sequence length="394" mass="42583">MAEAAEPRTPTGEAPAEGAPEKRERGEGAGEAAADADGADGGEPAEKRQKVDGAEGGPERGEEGEGEGGQKADREDGGLKNGEKASAKYGNGWFDVTIVSIRLRGHGQGQVGPRRLRGRPEQRQRALQQRPGGGRGSDAKEKPMEETTEEPKDEPKEESKEETKEESKEETKEESKEDVKEETKEEVNTEVTDGVAEKTKDEAADQTTPPGGLTAGVRAEAKYGNSFFDVTVVEIGESTIKVKWDHDQSESECPKDEVRLKDGAGTEDGEGGAAGHLWRTDGGREGGGQVRQQLLRSDRRRGRRHHRQGEVGPRRLRGRRAQGRGALQARRGPRARHRHRLGVRRLAAGERRQGEGEAGEADAWHRRRVPGGGPVRHRGGGLGQGEGQEDPDAC</sequence>
<name>A0ABN9V4Q1_9DINO</name>
<feature type="region of interest" description="Disordered" evidence="1">
    <location>
        <begin position="1"/>
        <end position="91"/>
    </location>
</feature>
<evidence type="ECO:0000256" key="1">
    <source>
        <dbReference type="SAM" id="MobiDB-lite"/>
    </source>
</evidence>
<dbReference type="Proteomes" id="UP001189429">
    <property type="component" value="Unassembled WGS sequence"/>
</dbReference>
<gene>
    <name evidence="2" type="ORF">PCOR1329_LOCUS54607</name>
</gene>
<evidence type="ECO:0000313" key="3">
    <source>
        <dbReference type="Proteomes" id="UP001189429"/>
    </source>
</evidence>
<keyword evidence="3" id="KW-1185">Reference proteome</keyword>
<feature type="compositionally biased region" description="Basic residues" evidence="1">
    <location>
        <begin position="298"/>
        <end position="307"/>
    </location>
</feature>
<evidence type="ECO:0000313" key="2">
    <source>
        <dbReference type="EMBL" id="CAK0867746.1"/>
    </source>
</evidence>
<feature type="compositionally biased region" description="Basic and acidic residues" evidence="1">
    <location>
        <begin position="244"/>
        <end position="264"/>
    </location>
</feature>
<proteinExistence type="predicted"/>
<feature type="compositionally biased region" description="Basic and acidic residues" evidence="1">
    <location>
        <begin position="19"/>
        <end position="28"/>
    </location>
</feature>
<feature type="compositionally biased region" description="Basic residues" evidence="1">
    <location>
        <begin position="365"/>
        <end position="379"/>
    </location>
</feature>
<feature type="compositionally biased region" description="Basic residues" evidence="1">
    <location>
        <begin position="331"/>
        <end position="343"/>
    </location>
</feature>
<accession>A0ABN9V4Q1</accession>
<feature type="compositionally biased region" description="Basic and acidic residues" evidence="1">
    <location>
        <begin position="44"/>
        <end position="86"/>
    </location>
</feature>
<dbReference type="EMBL" id="CAUYUJ010016679">
    <property type="protein sequence ID" value="CAK0867746.1"/>
    <property type="molecule type" value="Genomic_DNA"/>
</dbReference>
<feature type="compositionally biased region" description="Basic and acidic residues" evidence="1">
    <location>
        <begin position="137"/>
        <end position="187"/>
    </location>
</feature>
<feature type="region of interest" description="Disordered" evidence="1">
    <location>
        <begin position="104"/>
        <end position="217"/>
    </location>
</feature>